<keyword evidence="3" id="KW-1185">Reference proteome</keyword>
<name>A0AAE1BC70_9GAST</name>
<evidence type="ECO:0000256" key="1">
    <source>
        <dbReference type="SAM" id="MobiDB-lite"/>
    </source>
</evidence>
<feature type="region of interest" description="Disordered" evidence="1">
    <location>
        <begin position="1"/>
        <end position="51"/>
    </location>
</feature>
<gene>
    <name evidence="2" type="ORF">RRG08_023307</name>
</gene>
<accession>A0AAE1BC70</accession>
<evidence type="ECO:0000313" key="2">
    <source>
        <dbReference type="EMBL" id="KAK3803589.1"/>
    </source>
</evidence>
<organism evidence="2 3">
    <name type="scientific">Elysia crispata</name>
    <name type="common">lettuce slug</name>
    <dbReference type="NCBI Taxonomy" id="231223"/>
    <lineage>
        <taxon>Eukaryota</taxon>
        <taxon>Metazoa</taxon>
        <taxon>Spiralia</taxon>
        <taxon>Lophotrochozoa</taxon>
        <taxon>Mollusca</taxon>
        <taxon>Gastropoda</taxon>
        <taxon>Heterobranchia</taxon>
        <taxon>Euthyneura</taxon>
        <taxon>Panpulmonata</taxon>
        <taxon>Sacoglossa</taxon>
        <taxon>Placobranchoidea</taxon>
        <taxon>Plakobranchidae</taxon>
        <taxon>Elysia</taxon>
    </lineage>
</organism>
<comment type="caution">
    <text evidence="2">The sequence shown here is derived from an EMBL/GenBank/DDBJ whole genome shotgun (WGS) entry which is preliminary data.</text>
</comment>
<dbReference type="Proteomes" id="UP001283361">
    <property type="component" value="Unassembled WGS sequence"/>
</dbReference>
<dbReference type="AlphaFoldDB" id="A0AAE1BC70"/>
<feature type="compositionally biased region" description="Polar residues" evidence="1">
    <location>
        <begin position="1"/>
        <end position="20"/>
    </location>
</feature>
<proteinExistence type="predicted"/>
<dbReference type="EMBL" id="JAWDGP010000113">
    <property type="protein sequence ID" value="KAK3803589.1"/>
    <property type="molecule type" value="Genomic_DNA"/>
</dbReference>
<evidence type="ECO:0000313" key="3">
    <source>
        <dbReference type="Proteomes" id="UP001283361"/>
    </source>
</evidence>
<reference evidence="2" key="1">
    <citation type="journal article" date="2023" name="G3 (Bethesda)">
        <title>A reference genome for the long-term kleptoplast-retaining sea slug Elysia crispata morphotype clarki.</title>
        <authorList>
            <person name="Eastman K.E."/>
            <person name="Pendleton A.L."/>
            <person name="Shaikh M.A."/>
            <person name="Suttiyut T."/>
            <person name="Ogas R."/>
            <person name="Tomko P."/>
            <person name="Gavelis G."/>
            <person name="Widhalm J.R."/>
            <person name="Wisecaver J.H."/>
        </authorList>
    </citation>
    <scope>NUCLEOTIDE SEQUENCE</scope>
    <source>
        <strain evidence="2">ECLA1</strain>
    </source>
</reference>
<sequence length="201" mass="22024">MTRGRSFQSRSNPGQRTTQPGPGSDGRNGGGEERGRMAGQPAWSARGFSGSCPGPTIPRGFYTELSLRVSSWYVRDLLNLPTGDRSCNTAHCPSDIIDIGHQFSICVRLYRSCPVSQLSVLNLPFGDDARKTEGDLTQITGDYRKYIACGEWSVSRAHFELPDQTKQGGDTSSDKWQLLIMSFQPSIDPTVNKNLGTSCEV</sequence>
<protein>
    <submittedName>
        <fullName evidence="2">Uncharacterized protein</fullName>
    </submittedName>
</protein>